<keyword evidence="1" id="KW-0175">Coiled coil</keyword>
<evidence type="ECO:0000313" key="2">
    <source>
        <dbReference type="EMBL" id="BAL21885.1"/>
    </source>
</evidence>
<dbReference type="PIRSF" id="PIRSF004800">
    <property type="entry name" value="Hmw2"/>
    <property type="match status" value="1"/>
</dbReference>
<dbReference type="RefSeq" id="WP_014325453.1">
    <property type="nucleotide sequence ID" value="NC_016807.1"/>
</dbReference>
<name>A0AB33HQ90_MYCPM</name>
<feature type="coiled-coil region" evidence="1">
    <location>
        <begin position="510"/>
        <end position="573"/>
    </location>
</feature>
<organism evidence="2 3">
    <name type="scientific">Mycoplasmoides pneumoniae 309</name>
    <dbReference type="NCBI Taxonomy" id="1112856"/>
    <lineage>
        <taxon>Bacteria</taxon>
        <taxon>Bacillati</taxon>
        <taxon>Mycoplasmatota</taxon>
        <taxon>Mycoplasmoidales</taxon>
        <taxon>Mycoplasmoidaceae</taxon>
        <taxon>Mycoplasmoides</taxon>
    </lineage>
</organism>
<feature type="coiled-coil region" evidence="1">
    <location>
        <begin position="319"/>
        <end position="456"/>
    </location>
</feature>
<evidence type="ECO:0000256" key="1">
    <source>
        <dbReference type="SAM" id="Coils"/>
    </source>
</evidence>
<feature type="coiled-coil region" evidence="1">
    <location>
        <begin position="1178"/>
        <end position="1328"/>
    </location>
</feature>
<dbReference type="Proteomes" id="UP000007105">
    <property type="component" value="Chromosome"/>
</dbReference>
<accession>A0AB33HQ90</accession>
<dbReference type="GeneID" id="66609035"/>
<feature type="coiled-coil region" evidence="1">
    <location>
        <begin position="942"/>
        <end position="976"/>
    </location>
</feature>
<feature type="coiled-coil region" evidence="1">
    <location>
        <begin position="1519"/>
        <end position="1603"/>
    </location>
</feature>
<sequence>MNDTDKKFPLQPVYDTGFDDGYLQRDYEKRLESAAANDAQTVELQTQLLAEIKNLENEIKALKAQESRQPDPHNNARIQSLEASLNRLVNEYNNFEFQKNYMVDRVAELNNKARFFKDELKRLQQENAAFVNSRYANWADFQSNYQLKLDQFQALIDQQNQTIKQLNEQIAANQGLIDQNVQRLQQNHSLDQQERDALLYEVDHLYNELYELENQKRLVGIEYEATYQDLVSADAELQNVYETIAQNQANFQKQCDAYWAQLKQVEQQIQTTKQELVDEESALKVRLNDADFYINSRLAELDDLTSKINERDFVSKEQAQDVKASLANLTKEKERLSAEKDSFERLRNTALNDINRMEQENALFAKHLEQQQYEFERKQQESLLKLETEHKQLQKRIGEFKIESEAKSEALLIQERELLEKRREIDDLLTQASLEYEQQRQTNQVLKEKHRQVQQHFQNLVHAKKKLDQKRHYLAEQKRIDEEQIFKLKEKIATERRELEKLYLVKKQKQDQKENDLLIFEKQLRQYQADFENEIEEKQNELFASQKSLQKSFTQLKNKEAELNQKAQKIAEDWAHLKQNKHHHADLEIFLEGEFNHLQQEKHKLLEARTQFDNRVSLLSARFKQKQAELVKQKQSLEQLTAAFNKEQEAVERDWKDRLANLEKQKEMLGDKVHQFDENSLNISKKLAERELAIKFKEKELEAAQKQLSLDNNNNAGLKLQLDKLSESLKTERLELEASKERILDFYDESSRRIADYESDLQARLAEVKTLEKNQQETAAKSERELKVALEKLNQAKKAFLQIRKQQLLEIASVKQQLAQKANLLKNQQAELDKQTEELEAAFLEQDTDKKELEKALHSVKSKQELLERERSFLLQKQREFAEHVAGFKRQVHFKTTQMQRLSEFNKQQQSEQIKRETELKIAFADLKKDYQLFELQKNQEFQQIEQKHKELELLAQKQAELKQELEQKATALASQDQDTVQAKLDLARQQHELELKQNAFNQASLSLNKQREQLTNQVKVLHGELKKRHEKLTLKDRLLAEKEKDQHKKDAEINQRFKQFENEYADFDQAKKRELQELNQIRRNLEQSNASLLKKRNQLTLDFALLRKVQHNTQTNRVQLNTQIKEFLLEKKNFQKASDEAALQKALLIKRLRSFASKLQLQREALAIQKLEFDKRDEQQKSEINNAKLQLEQFKLEKQNFDEAKQKQLIEFKDQCQRLDVEKRLLKQKLVQLKNLSKSYLTYKNRADLSQQQLQHKYANLLELKEKLQTAKRALDKKHRAIYGKMAQFVSELRQEKKQLLSAQKQVDDKSRLLEQNQRHLQNLSSETKKKRQSLEHDINKFDQRRKEAVSSILNSHKKLKQKEGELQGILQKLSLKKTQIEQEFSKLYQQREKLDRQRTTLSKLHRELKAQNEATAHKNREVLEIENYYKKELQRLTTEKSEFDNNKNRLFEYFRKIRNEIEKKEAHIKTVLEETQKKRHLVETEAVKLHLQKQSIISKGQELKEIKERVSRDISHTNKQREELNSLLHQNKLLQKNLAEREREINNKDSLLTQKIQTAKQKLSEKEARILKLLEKMRAVEQQYQAEITRLKTRNADLEKNDNKHLFPPLFKINGNDMNYPYPYPWFYPQQKQEDSSNQIRHLFEQQLQFMQQRYENELTELRRQRALLEKKLDQIQLESQLSAKKNDFEKVEQMMQKLLEKTEQKLSAFDQKINALAEQINTQKAEHADSEKQQLLLRIEQLEKQNLAQAVQTPQPVQPVVQAPAVVPQVIQPQVVQSQPAFLATQQSISKQQQIAQLNAEINSIKKLIAQKAAK</sequence>
<dbReference type="InterPro" id="IPR016430">
    <property type="entry name" value="Cytadherence_Hmw2"/>
</dbReference>
<feature type="coiled-coil region" evidence="1">
    <location>
        <begin position="1647"/>
        <end position="1748"/>
    </location>
</feature>
<feature type="coiled-coil region" evidence="1">
    <location>
        <begin position="45"/>
        <end position="176"/>
    </location>
</feature>
<feature type="coiled-coil region" evidence="1">
    <location>
        <begin position="1372"/>
        <end position="1416"/>
    </location>
</feature>
<gene>
    <name evidence="2" type="primary">hmw2</name>
    <name evidence="2" type="ORF">MPNA3100</name>
</gene>
<feature type="coiled-coil region" evidence="1">
    <location>
        <begin position="623"/>
        <end position="870"/>
    </location>
</feature>
<reference evidence="3" key="1">
    <citation type="journal article" date="2012" name="J. Bacteriol.">
        <title>Complete genome sequence of Mycoplasma pneumoniae type 2a strain 309, isolated in Japan.</title>
        <authorList>
            <person name="Kenri T."/>
            <person name="Horino A."/>
            <person name="Matsui M."/>
            <person name="Sasaki Y."/>
            <person name="Suzuki S."/>
            <person name="Narita M."/>
            <person name="Ohya H."/>
            <person name="Okazaki N."/>
            <person name="Shibayama K."/>
        </authorList>
    </citation>
    <scope>NUCLEOTIDE SEQUENCE [LARGE SCALE GENOMIC DNA]</scope>
    <source>
        <strain evidence="3">309</strain>
    </source>
</reference>
<evidence type="ECO:0000313" key="3">
    <source>
        <dbReference type="Proteomes" id="UP000007105"/>
    </source>
</evidence>
<feature type="coiled-coil region" evidence="1">
    <location>
        <begin position="1058"/>
        <end position="1103"/>
    </location>
</feature>
<dbReference type="EMBL" id="AP012303">
    <property type="protein sequence ID" value="BAL21885.1"/>
    <property type="molecule type" value="Genomic_DNA"/>
</dbReference>
<proteinExistence type="predicted"/>
<protein>
    <submittedName>
        <fullName evidence="2">Cytadherence accessory protein HMW2</fullName>
    </submittedName>
</protein>
<dbReference type="KEGG" id="mpm:MPNA3100"/>